<reference evidence="1" key="1">
    <citation type="submission" date="2021-01" db="EMBL/GenBank/DDBJ databases">
        <authorList>
            <consortium name="Genoscope - CEA"/>
            <person name="William W."/>
        </authorList>
    </citation>
    <scope>NUCLEOTIDE SEQUENCE</scope>
</reference>
<keyword evidence="3" id="KW-1185">Reference proteome</keyword>
<sequence length="245" mass="28600">MGNECKQCTQDAQSVIIQNQQIIQTQPHQYSFGMNHIDDDINFEFSSIDLPTIPQFGLEQKKIKADFLPPQALNVVTDHFSMTQSDNEDNEESFKQQINEETGCNKQIQRFQSGEENFTPFQSISKGNIIGSNLTTSSELQIQQQQSSRSIQKQRQLIWDSRTVNQELKQKKNFLSNSGIKFIEFEQKSLKKDVQRRNIQKKRSDSLIKKYEQKILNPSSKKDEIYSQLINHHKYLQKCVLDEYD</sequence>
<gene>
    <name evidence="1" type="ORF">PSON_ATCC_30995.1.T0100438</name>
    <name evidence="2" type="ORF">PSON_ATCC_30995.1.T0100439</name>
</gene>
<name>A0A8S1KPN1_9CILI</name>
<dbReference type="EMBL" id="CAJJDN010000010">
    <property type="protein sequence ID" value="CAD8056749.1"/>
    <property type="molecule type" value="Genomic_DNA"/>
</dbReference>
<dbReference type="OrthoDB" id="301957at2759"/>
<evidence type="ECO:0000313" key="1">
    <source>
        <dbReference type="EMBL" id="CAD8056747.1"/>
    </source>
</evidence>
<protein>
    <submittedName>
        <fullName evidence="1">Uncharacterized protein</fullName>
    </submittedName>
</protein>
<dbReference type="Proteomes" id="UP000692954">
    <property type="component" value="Unassembled WGS sequence"/>
</dbReference>
<accession>A0A8S1KPN1</accession>
<evidence type="ECO:0000313" key="2">
    <source>
        <dbReference type="EMBL" id="CAD8056749.1"/>
    </source>
</evidence>
<organism evidence="1 3">
    <name type="scientific">Paramecium sonneborni</name>
    <dbReference type="NCBI Taxonomy" id="65129"/>
    <lineage>
        <taxon>Eukaryota</taxon>
        <taxon>Sar</taxon>
        <taxon>Alveolata</taxon>
        <taxon>Ciliophora</taxon>
        <taxon>Intramacronucleata</taxon>
        <taxon>Oligohymenophorea</taxon>
        <taxon>Peniculida</taxon>
        <taxon>Parameciidae</taxon>
        <taxon>Paramecium</taxon>
    </lineage>
</organism>
<dbReference type="EMBL" id="CAJJDN010000010">
    <property type="protein sequence ID" value="CAD8056747.1"/>
    <property type="molecule type" value="Genomic_DNA"/>
</dbReference>
<comment type="caution">
    <text evidence="1">The sequence shown here is derived from an EMBL/GenBank/DDBJ whole genome shotgun (WGS) entry which is preliminary data.</text>
</comment>
<evidence type="ECO:0000313" key="3">
    <source>
        <dbReference type="Proteomes" id="UP000692954"/>
    </source>
</evidence>
<proteinExistence type="predicted"/>
<dbReference type="AlphaFoldDB" id="A0A8S1KPN1"/>